<accession>A0A5B7I380</accession>
<feature type="region of interest" description="Disordered" evidence="1">
    <location>
        <begin position="1"/>
        <end position="63"/>
    </location>
</feature>
<organism evidence="2 3">
    <name type="scientific">Portunus trituberculatus</name>
    <name type="common">Swimming crab</name>
    <name type="synonym">Neptunus trituberculatus</name>
    <dbReference type="NCBI Taxonomy" id="210409"/>
    <lineage>
        <taxon>Eukaryota</taxon>
        <taxon>Metazoa</taxon>
        <taxon>Ecdysozoa</taxon>
        <taxon>Arthropoda</taxon>
        <taxon>Crustacea</taxon>
        <taxon>Multicrustacea</taxon>
        <taxon>Malacostraca</taxon>
        <taxon>Eumalacostraca</taxon>
        <taxon>Eucarida</taxon>
        <taxon>Decapoda</taxon>
        <taxon>Pleocyemata</taxon>
        <taxon>Brachyura</taxon>
        <taxon>Eubrachyura</taxon>
        <taxon>Portunoidea</taxon>
        <taxon>Portunidae</taxon>
        <taxon>Portuninae</taxon>
        <taxon>Portunus</taxon>
    </lineage>
</organism>
<evidence type="ECO:0000256" key="1">
    <source>
        <dbReference type="SAM" id="MobiDB-lite"/>
    </source>
</evidence>
<evidence type="ECO:0000313" key="2">
    <source>
        <dbReference type="EMBL" id="MPC76406.1"/>
    </source>
</evidence>
<evidence type="ECO:0000313" key="3">
    <source>
        <dbReference type="Proteomes" id="UP000324222"/>
    </source>
</evidence>
<feature type="compositionally biased region" description="Basic and acidic residues" evidence="1">
    <location>
        <begin position="1"/>
        <end position="14"/>
    </location>
</feature>
<dbReference type="EMBL" id="VSRR010043278">
    <property type="protein sequence ID" value="MPC76406.1"/>
    <property type="molecule type" value="Genomic_DNA"/>
</dbReference>
<comment type="caution">
    <text evidence="2">The sequence shown here is derived from an EMBL/GenBank/DDBJ whole genome shotgun (WGS) entry which is preliminary data.</text>
</comment>
<dbReference type="Proteomes" id="UP000324222">
    <property type="component" value="Unassembled WGS sequence"/>
</dbReference>
<name>A0A5B7I380_PORTR</name>
<keyword evidence="3" id="KW-1185">Reference proteome</keyword>
<gene>
    <name evidence="2" type="ORF">E2C01_070816</name>
</gene>
<feature type="compositionally biased region" description="Polar residues" evidence="1">
    <location>
        <begin position="44"/>
        <end position="53"/>
    </location>
</feature>
<proteinExistence type="predicted"/>
<sequence>MDRLTLECSLENKPHYTPKKNNLLHLHNQQQAKHQQDTGHSMGRSGSSNSHDNPLQGIENKTPAGPMVRILKHFYASLHLHYFKKALSKFTRVF</sequence>
<protein>
    <submittedName>
        <fullName evidence="2">Uncharacterized protein</fullName>
    </submittedName>
</protein>
<reference evidence="2 3" key="1">
    <citation type="submission" date="2019-05" db="EMBL/GenBank/DDBJ databases">
        <title>Another draft genome of Portunus trituberculatus and its Hox gene families provides insights of decapod evolution.</title>
        <authorList>
            <person name="Jeong J.-H."/>
            <person name="Song I."/>
            <person name="Kim S."/>
            <person name="Choi T."/>
            <person name="Kim D."/>
            <person name="Ryu S."/>
            <person name="Kim W."/>
        </authorList>
    </citation>
    <scope>NUCLEOTIDE SEQUENCE [LARGE SCALE GENOMIC DNA]</scope>
    <source>
        <tissue evidence="2">Muscle</tissue>
    </source>
</reference>
<dbReference type="AlphaFoldDB" id="A0A5B7I380"/>